<comment type="similarity">
    <text evidence="1 3">Belongs to the short-chain dehydrogenases/reductases (SDR) family.</text>
</comment>
<protein>
    <submittedName>
        <fullName evidence="4">NAD(P)-binding protein</fullName>
    </submittedName>
</protein>
<dbReference type="Proteomes" id="UP000799421">
    <property type="component" value="Unassembled WGS sequence"/>
</dbReference>
<evidence type="ECO:0000256" key="1">
    <source>
        <dbReference type="ARBA" id="ARBA00006484"/>
    </source>
</evidence>
<keyword evidence="5" id="KW-1185">Reference proteome</keyword>
<dbReference type="InterPro" id="IPR036291">
    <property type="entry name" value="NAD(P)-bd_dom_sf"/>
</dbReference>
<evidence type="ECO:0000256" key="3">
    <source>
        <dbReference type="RuleBase" id="RU000363"/>
    </source>
</evidence>
<evidence type="ECO:0000256" key="2">
    <source>
        <dbReference type="ARBA" id="ARBA00023002"/>
    </source>
</evidence>
<dbReference type="PRINTS" id="PR00081">
    <property type="entry name" value="GDHRDH"/>
</dbReference>
<dbReference type="SUPFAM" id="SSF51735">
    <property type="entry name" value="NAD(P)-binding Rossmann-fold domains"/>
    <property type="match status" value="1"/>
</dbReference>
<evidence type="ECO:0000313" key="5">
    <source>
        <dbReference type="Proteomes" id="UP000799421"/>
    </source>
</evidence>
<evidence type="ECO:0000313" key="4">
    <source>
        <dbReference type="EMBL" id="KAF2864310.1"/>
    </source>
</evidence>
<keyword evidence="2" id="KW-0560">Oxidoreductase</keyword>
<name>A0A6A7CA50_9PEZI</name>
<dbReference type="GO" id="GO:0016616">
    <property type="term" value="F:oxidoreductase activity, acting on the CH-OH group of donors, NAD or NADP as acceptor"/>
    <property type="evidence" value="ECO:0007669"/>
    <property type="project" value="TreeGrafter"/>
</dbReference>
<dbReference type="EMBL" id="MU005957">
    <property type="protein sequence ID" value="KAF2864310.1"/>
    <property type="molecule type" value="Genomic_DNA"/>
</dbReference>
<reference evidence="4" key="1">
    <citation type="journal article" date="2020" name="Stud. Mycol.">
        <title>101 Dothideomycetes genomes: a test case for predicting lifestyles and emergence of pathogens.</title>
        <authorList>
            <person name="Haridas S."/>
            <person name="Albert R."/>
            <person name="Binder M."/>
            <person name="Bloem J."/>
            <person name="Labutti K."/>
            <person name="Salamov A."/>
            <person name="Andreopoulos B."/>
            <person name="Baker S."/>
            <person name="Barry K."/>
            <person name="Bills G."/>
            <person name="Bluhm B."/>
            <person name="Cannon C."/>
            <person name="Castanera R."/>
            <person name="Culley D."/>
            <person name="Daum C."/>
            <person name="Ezra D."/>
            <person name="Gonzalez J."/>
            <person name="Henrissat B."/>
            <person name="Kuo A."/>
            <person name="Liang C."/>
            <person name="Lipzen A."/>
            <person name="Lutzoni F."/>
            <person name="Magnuson J."/>
            <person name="Mondo S."/>
            <person name="Nolan M."/>
            <person name="Ohm R."/>
            <person name="Pangilinan J."/>
            <person name="Park H.-J."/>
            <person name="Ramirez L."/>
            <person name="Alfaro M."/>
            <person name="Sun H."/>
            <person name="Tritt A."/>
            <person name="Yoshinaga Y."/>
            <person name="Zwiers L.-H."/>
            <person name="Turgeon B."/>
            <person name="Goodwin S."/>
            <person name="Spatafora J."/>
            <person name="Crous P."/>
            <person name="Grigoriev I."/>
        </authorList>
    </citation>
    <scope>NUCLEOTIDE SEQUENCE</scope>
    <source>
        <strain evidence="4">CBS 480.64</strain>
    </source>
</reference>
<dbReference type="Gene3D" id="3.40.50.720">
    <property type="entry name" value="NAD(P)-binding Rossmann-like Domain"/>
    <property type="match status" value="1"/>
</dbReference>
<dbReference type="PRINTS" id="PR00080">
    <property type="entry name" value="SDRFAMILY"/>
</dbReference>
<proteinExistence type="inferred from homology"/>
<sequence>MATTNQVWYHNITLDLLVQICQRSVFHPFIAWLVPLCQRAVGASYTSFEVRLTCAYAAAVTLAWILGSVNQRIAYGAPRQPVPGDDVVVITGGANGLGKILADMYGMRGASVAVLDVQEPEERSEASKDVKYYLCDVGDAAAVTQAKEKIETDLGIPTILINNAGIVSGKALLDLTDGEIERTIRVNLLSHFHTIRAFLPGILKSECGGTVVTIASVLGKLGAARLSDYTAAKAGLIAMHTSLKAELESPVAPKEAERVRLILVTPGQMTTRLFCGVQTPSNFFGPVVEPVELANEIVRMTEAGKGGEISLPFYAQHIAWFHVLPVGLQILVRKVGGVDRAMEEFGRPNSIMGSR</sequence>
<dbReference type="Pfam" id="PF00106">
    <property type="entry name" value="adh_short"/>
    <property type="match status" value="1"/>
</dbReference>
<dbReference type="PANTHER" id="PTHR24322:SF736">
    <property type="entry name" value="RETINOL DEHYDROGENASE 10"/>
    <property type="match status" value="1"/>
</dbReference>
<gene>
    <name evidence="4" type="ORF">K470DRAFT_1210</name>
</gene>
<dbReference type="AlphaFoldDB" id="A0A6A7CA50"/>
<accession>A0A6A7CA50</accession>
<dbReference type="InterPro" id="IPR002347">
    <property type="entry name" value="SDR_fam"/>
</dbReference>
<dbReference type="OrthoDB" id="5840532at2759"/>
<dbReference type="PANTHER" id="PTHR24322">
    <property type="entry name" value="PKSB"/>
    <property type="match status" value="1"/>
</dbReference>
<organism evidence="4 5">
    <name type="scientific">Piedraia hortae CBS 480.64</name>
    <dbReference type="NCBI Taxonomy" id="1314780"/>
    <lineage>
        <taxon>Eukaryota</taxon>
        <taxon>Fungi</taxon>
        <taxon>Dikarya</taxon>
        <taxon>Ascomycota</taxon>
        <taxon>Pezizomycotina</taxon>
        <taxon>Dothideomycetes</taxon>
        <taxon>Dothideomycetidae</taxon>
        <taxon>Capnodiales</taxon>
        <taxon>Piedraiaceae</taxon>
        <taxon>Piedraia</taxon>
    </lineage>
</organism>